<accession>A0AA36NDX0</accession>
<evidence type="ECO:0000313" key="3">
    <source>
        <dbReference type="EMBL" id="CAJ1408950.1"/>
    </source>
</evidence>
<keyword evidence="2" id="KW-0812">Transmembrane</keyword>
<dbReference type="PRINTS" id="PR01217">
    <property type="entry name" value="PRICHEXTENSN"/>
</dbReference>
<feature type="compositionally biased region" description="Low complexity" evidence="1">
    <location>
        <begin position="292"/>
        <end position="333"/>
    </location>
</feature>
<organism evidence="3 4">
    <name type="scientific">Effrenium voratum</name>
    <dbReference type="NCBI Taxonomy" id="2562239"/>
    <lineage>
        <taxon>Eukaryota</taxon>
        <taxon>Sar</taxon>
        <taxon>Alveolata</taxon>
        <taxon>Dinophyceae</taxon>
        <taxon>Suessiales</taxon>
        <taxon>Symbiodiniaceae</taxon>
        <taxon>Effrenium</taxon>
    </lineage>
</organism>
<dbReference type="Proteomes" id="UP001178507">
    <property type="component" value="Unassembled WGS sequence"/>
</dbReference>
<feature type="compositionally biased region" description="Pro residues" evidence="1">
    <location>
        <begin position="334"/>
        <end position="345"/>
    </location>
</feature>
<keyword evidence="2" id="KW-1133">Transmembrane helix</keyword>
<evidence type="ECO:0000256" key="2">
    <source>
        <dbReference type="SAM" id="Phobius"/>
    </source>
</evidence>
<feature type="compositionally biased region" description="Acidic residues" evidence="1">
    <location>
        <begin position="823"/>
        <end position="833"/>
    </location>
</feature>
<gene>
    <name evidence="3" type="ORF">EVOR1521_LOCUS30165</name>
</gene>
<feature type="compositionally biased region" description="Pro residues" evidence="1">
    <location>
        <begin position="411"/>
        <end position="422"/>
    </location>
</feature>
<keyword evidence="4" id="KW-1185">Reference proteome</keyword>
<feature type="region of interest" description="Disordered" evidence="1">
    <location>
        <begin position="157"/>
        <end position="176"/>
    </location>
</feature>
<reference evidence="3" key="1">
    <citation type="submission" date="2023-08" db="EMBL/GenBank/DDBJ databases">
        <authorList>
            <person name="Chen Y."/>
            <person name="Shah S."/>
            <person name="Dougan E. K."/>
            <person name="Thang M."/>
            <person name="Chan C."/>
        </authorList>
    </citation>
    <scope>NUCLEOTIDE SEQUENCE</scope>
</reference>
<evidence type="ECO:0000256" key="1">
    <source>
        <dbReference type="SAM" id="MobiDB-lite"/>
    </source>
</evidence>
<feature type="compositionally biased region" description="Low complexity" evidence="1">
    <location>
        <begin position="392"/>
        <end position="410"/>
    </location>
</feature>
<keyword evidence="2" id="KW-0472">Membrane</keyword>
<feature type="transmembrane region" description="Helical" evidence="2">
    <location>
        <begin position="31"/>
        <end position="51"/>
    </location>
</feature>
<feature type="region of interest" description="Disordered" evidence="1">
    <location>
        <begin position="223"/>
        <end position="444"/>
    </location>
</feature>
<feature type="compositionally biased region" description="Polar residues" evidence="1">
    <location>
        <begin position="362"/>
        <end position="373"/>
    </location>
</feature>
<proteinExistence type="predicted"/>
<feature type="transmembrane region" description="Helical" evidence="2">
    <location>
        <begin position="71"/>
        <end position="88"/>
    </location>
</feature>
<name>A0AA36NDX0_9DINO</name>
<comment type="caution">
    <text evidence="3">The sequence shown here is derived from an EMBL/GenBank/DDBJ whole genome shotgun (WGS) entry which is preliminary data.</text>
</comment>
<dbReference type="EMBL" id="CAUJNA010003741">
    <property type="protein sequence ID" value="CAJ1408950.1"/>
    <property type="molecule type" value="Genomic_DNA"/>
</dbReference>
<sequence>MPTAVLKNLQGHRFMRTASDWVIKKTNSKTVSLWLLVDFGISAGLGAYFFFFRYVSSLGWVPIRIMNNFKFYIFIAGVRALCTLWGMYSVLVRDVKSVKLFYSVFMLNLLVAVWLMIPLLSLNCTCSQDYYQCEALQSFALDGLSLNKWPEPEGFGKNRRVEYKMPPTPGEPELDATEDKEDFELTTTVSAQAAVGSEAKAKEASNQTAANVSQAAANVSQAAKQEKQEAEEVAAAKNLAADSQKPESLLQSGPSRQAKEETISLDVLSGGHQRLVSKRRNRRQASLLQTDQGEPAGGQPAAIPQASPVAQPAATPQAAPAPPVARKGAASAPAPAPAPPAPTPTPKADAKVAIASPEAGSNRRQASLLQTDQGEPAGGQPAAIPQAPPVVQPAAAPQAAPAPPVAASAPAPAPTPPAPTPTPKADAKVATASPEAGSKAALEQLSDPNLHIGVYFKPVGETSMLKSAHPDEGVQCASSVKEGAMWDGDKIKMSDLLQGKKITDRDASFMATIRTCITEEACAGIFWRIAKAADGSYNSSACTMIDPVSEPLREPAEPADGVIRTVYLTKNKQAVKELIKDGGRKANLMSKIFQADTEEQVVDFTEEMHQNMCRCQEKSSCKSYADIDGAGEIGWCYIDNKTLHICQAAEKEIFYDAAEDLHWTRDICHQGESYEASCQCSSIGMLPPNGGVKVDKDLVQSKPYEYGSYCEKWNGADNAFKWCFVGWDSPCVDRRRAQQANQLYKDRVPNQFWSNIACDTDKPNVRLIEAIDKCENLEYTADGVCIFHILTSIPMIMVLYNFISNQCGDDIQTEEQFTVGDSSSDEDAGDEFEPGQGGAESKRSSTQSDVQEKKEDEKETKKEDSF</sequence>
<evidence type="ECO:0000313" key="4">
    <source>
        <dbReference type="Proteomes" id="UP001178507"/>
    </source>
</evidence>
<dbReference type="AlphaFoldDB" id="A0AA36NDX0"/>
<feature type="region of interest" description="Disordered" evidence="1">
    <location>
        <begin position="816"/>
        <end position="866"/>
    </location>
</feature>
<protein>
    <submittedName>
        <fullName evidence="3">Uncharacterized protein</fullName>
    </submittedName>
</protein>
<feature type="compositionally biased region" description="Basic and acidic residues" evidence="1">
    <location>
        <begin position="850"/>
        <end position="866"/>
    </location>
</feature>
<feature type="transmembrane region" description="Helical" evidence="2">
    <location>
        <begin position="100"/>
        <end position="120"/>
    </location>
</feature>